<keyword evidence="2" id="KW-1185">Reference proteome</keyword>
<protein>
    <recommendedName>
        <fullName evidence="3">DUF4371 domain-containing protein</fullName>
    </recommendedName>
</protein>
<dbReference type="OrthoDB" id="6783358at2759"/>
<evidence type="ECO:0000313" key="1">
    <source>
        <dbReference type="EMBL" id="CAH1106949.1"/>
    </source>
</evidence>
<dbReference type="PANTHER" id="PTHR37162">
    <property type="entry name" value="HAT FAMILY DIMERISATION DOMAINCONTAINING PROTEIN-RELATED"/>
    <property type="match status" value="1"/>
</dbReference>
<name>A0A9P0CRE4_9CUCU</name>
<accession>A0A9P0CRE4</accession>
<organism evidence="1 2">
    <name type="scientific">Psylliodes chrysocephalus</name>
    <dbReference type="NCBI Taxonomy" id="3402493"/>
    <lineage>
        <taxon>Eukaryota</taxon>
        <taxon>Metazoa</taxon>
        <taxon>Ecdysozoa</taxon>
        <taxon>Arthropoda</taxon>
        <taxon>Hexapoda</taxon>
        <taxon>Insecta</taxon>
        <taxon>Pterygota</taxon>
        <taxon>Neoptera</taxon>
        <taxon>Endopterygota</taxon>
        <taxon>Coleoptera</taxon>
        <taxon>Polyphaga</taxon>
        <taxon>Cucujiformia</taxon>
        <taxon>Chrysomeloidea</taxon>
        <taxon>Chrysomelidae</taxon>
        <taxon>Galerucinae</taxon>
        <taxon>Alticini</taxon>
        <taxon>Psylliodes</taxon>
    </lineage>
</organism>
<sequence>MDVINILRNSKCSLIIDESTDRSCTKHLALICRYFQNGKIFDGFLRLIPIRYARAEDIYNITTYFQEKNVPYKTNLVGFASDGANVMTGKYNSVMSRMKEEVPDIFLKRCICHSFHLCASAACEKLPRTVEDVARDIYNYISNSPKTT</sequence>
<evidence type="ECO:0000313" key="2">
    <source>
        <dbReference type="Proteomes" id="UP001153636"/>
    </source>
</evidence>
<proteinExistence type="predicted"/>
<dbReference type="PANTHER" id="PTHR37162:SF1">
    <property type="entry name" value="BED-TYPE DOMAIN-CONTAINING PROTEIN"/>
    <property type="match status" value="1"/>
</dbReference>
<dbReference type="AlphaFoldDB" id="A0A9P0CRE4"/>
<dbReference type="EMBL" id="OV651814">
    <property type="protein sequence ID" value="CAH1106949.1"/>
    <property type="molecule type" value="Genomic_DNA"/>
</dbReference>
<dbReference type="Proteomes" id="UP001153636">
    <property type="component" value="Chromosome 2"/>
</dbReference>
<gene>
    <name evidence="1" type="ORF">PSYICH_LOCUS6421</name>
</gene>
<evidence type="ECO:0008006" key="3">
    <source>
        <dbReference type="Google" id="ProtNLM"/>
    </source>
</evidence>
<reference evidence="1" key="1">
    <citation type="submission" date="2022-01" db="EMBL/GenBank/DDBJ databases">
        <authorList>
            <person name="King R."/>
        </authorList>
    </citation>
    <scope>NUCLEOTIDE SEQUENCE</scope>
</reference>